<organism evidence="3 4">
    <name type="scientific">Actinia tenebrosa</name>
    <name type="common">Australian red waratah sea anemone</name>
    <dbReference type="NCBI Taxonomy" id="6105"/>
    <lineage>
        <taxon>Eukaryota</taxon>
        <taxon>Metazoa</taxon>
        <taxon>Cnidaria</taxon>
        <taxon>Anthozoa</taxon>
        <taxon>Hexacorallia</taxon>
        <taxon>Actiniaria</taxon>
        <taxon>Actiniidae</taxon>
        <taxon>Actinia</taxon>
    </lineage>
</organism>
<dbReference type="AlphaFoldDB" id="A0A6P8IQS6"/>
<feature type="compositionally biased region" description="Basic and acidic residues" evidence="2">
    <location>
        <begin position="88"/>
        <end position="124"/>
    </location>
</feature>
<evidence type="ECO:0000256" key="1">
    <source>
        <dbReference type="SAM" id="Coils"/>
    </source>
</evidence>
<name>A0A6P8IQS6_ACTTE</name>
<dbReference type="OrthoDB" id="5990455at2759"/>
<evidence type="ECO:0000313" key="4">
    <source>
        <dbReference type="RefSeq" id="XP_031569431.1"/>
    </source>
</evidence>
<reference evidence="4" key="1">
    <citation type="submission" date="2025-08" db="UniProtKB">
        <authorList>
            <consortium name="RefSeq"/>
        </authorList>
    </citation>
    <scope>IDENTIFICATION</scope>
</reference>
<protein>
    <submittedName>
        <fullName evidence="4">SH3 domain-containing kinase-binding protein 1-like</fullName>
    </submittedName>
</protein>
<feature type="compositionally biased region" description="Polar residues" evidence="2">
    <location>
        <begin position="147"/>
        <end position="169"/>
    </location>
</feature>
<feature type="region of interest" description="Disordered" evidence="2">
    <location>
        <begin position="1"/>
        <end position="243"/>
    </location>
</feature>
<feature type="compositionally biased region" description="Basic and acidic residues" evidence="2">
    <location>
        <begin position="27"/>
        <end position="41"/>
    </location>
</feature>
<keyword evidence="1" id="KW-0175">Coiled coil</keyword>
<sequence length="351" mass="39487">MPTPTPVLEKSAPPPLPDQETQSTGEPNKKDMKKASDHEPPKLPLPKHQPKPSVEFSKPSLPLKKPVPPKPSTKPILPSKKPVPKPPIKSEREIPSKTSAREQEILKSSLKDGLKDGLKDEKSSDATTTNEDCNLDVVTPHEPLKQLTANRAGKQQSKRPPSTTRQSEGNLMETLVNIEVDEEEKENPAEIEPKEPAWKREATKAREEREAKKLMEQATPSPGRVAREKKVPPPVLGKPDEIIEKRKSWLREDIKKPEGAPSEEVSGLRKEVTDLRALLTNIEKKMAAMERKHEEKIESLEKRLEKDIEQLTSDFDEERTNHARLKIEVDRLKKKMRRGSGSIDGDESSQA</sequence>
<accession>A0A6P8IQS6</accession>
<feature type="coiled-coil region" evidence="1">
    <location>
        <begin position="265"/>
        <end position="335"/>
    </location>
</feature>
<dbReference type="KEGG" id="aten:116303942"/>
<dbReference type="InParanoid" id="A0A6P8IQS6"/>
<keyword evidence="3" id="KW-1185">Reference proteome</keyword>
<dbReference type="RefSeq" id="XP_031569431.1">
    <property type="nucleotide sequence ID" value="XM_031713571.1"/>
</dbReference>
<gene>
    <name evidence="4" type="primary">LOC116303942</name>
</gene>
<evidence type="ECO:0000256" key="2">
    <source>
        <dbReference type="SAM" id="MobiDB-lite"/>
    </source>
</evidence>
<proteinExistence type="predicted"/>
<feature type="compositionally biased region" description="Basic and acidic residues" evidence="2">
    <location>
        <begin position="186"/>
        <end position="215"/>
    </location>
</feature>
<dbReference type="Proteomes" id="UP000515163">
    <property type="component" value="Unplaced"/>
</dbReference>
<evidence type="ECO:0000313" key="3">
    <source>
        <dbReference type="Proteomes" id="UP000515163"/>
    </source>
</evidence>
<dbReference type="GeneID" id="116303942"/>